<proteinExistence type="inferred from homology"/>
<dbReference type="RefSeq" id="WP_128685941.1">
    <property type="nucleotide sequence ID" value="NZ_CP029684.2"/>
</dbReference>
<dbReference type="GO" id="GO:0022627">
    <property type="term" value="C:cytosolic small ribosomal subunit"/>
    <property type="evidence" value="ECO:0007669"/>
    <property type="project" value="TreeGrafter"/>
</dbReference>
<dbReference type="SUPFAM" id="SSF46911">
    <property type="entry name" value="Ribosomal protein S18"/>
    <property type="match status" value="1"/>
</dbReference>
<organism evidence="7 10">
    <name type="scientific">Oenococcus sicerae</name>
    <dbReference type="NCBI Taxonomy" id="2203724"/>
    <lineage>
        <taxon>Bacteria</taxon>
        <taxon>Bacillati</taxon>
        <taxon>Bacillota</taxon>
        <taxon>Bacilli</taxon>
        <taxon>Lactobacillales</taxon>
        <taxon>Lactobacillaceae</taxon>
        <taxon>Oenococcus</taxon>
    </lineage>
</organism>
<keyword evidence="2 4" id="KW-0689">Ribosomal protein</keyword>
<dbReference type="NCBIfam" id="TIGR00165">
    <property type="entry name" value="S18"/>
    <property type="match status" value="1"/>
</dbReference>
<keyword evidence="4" id="KW-0699">rRNA-binding</keyword>
<dbReference type="GO" id="GO:0003735">
    <property type="term" value="F:structural constituent of ribosome"/>
    <property type="evidence" value="ECO:0007669"/>
    <property type="project" value="InterPro"/>
</dbReference>
<dbReference type="Gene3D" id="4.10.640.10">
    <property type="entry name" value="Ribosomal protein S18"/>
    <property type="match status" value="1"/>
</dbReference>
<dbReference type="InterPro" id="IPR036870">
    <property type="entry name" value="Ribosomal_bS18_sf"/>
</dbReference>
<name>A0AAJ1VM01_9LACO</name>
<dbReference type="EMBL" id="CP029684">
    <property type="protein sequence ID" value="QAS69647.1"/>
    <property type="molecule type" value="Genomic_DNA"/>
</dbReference>
<dbReference type="Proteomes" id="UP000286907">
    <property type="component" value="Chromosome"/>
</dbReference>
<reference evidence="8 9" key="1">
    <citation type="journal article" date="2019" name="Syst. Appl. Microbiol.">
        <title>Oenococcus sicerae sp. nov., isolated from French cider.</title>
        <authorList>
            <person name="Cousin F.J."/>
            <person name="Le Guellec R."/>
            <person name="Chagnot C."/>
            <person name="Goux D."/>
            <person name="Dalmasso M."/>
            <person name="Laplace J.M."/>
            <person name="Cretenet M."/>
        </authorList>
    </citation>
    <scope>NUCLEOTIDE SEQUENCE [LARGE SCALE GENOMIC DNA]</scope>
    <source>
        <strain evidence="8 9">UCMA 15228</strain>
    </source>
</reference>
<evidence type="ECO:0000313" key="8">
    <source>
        <dbReference type="EMBL" id="QAS69647.1"/>
    </source>
</evidence>
<evidence type="ECO:0000256" key="1">
    <source>
        <dbReference type="ARBA" id="ARBA00005589"/>
    </source>
</evidence>
<dbReference type="InterPro" id="IPR001648">
    <property type="entry name" value="Ribosomal_bS18"/>
</dbReference>
<evidence type="ECO:0000313" key="10">
    <source>
        <dbReference type="Proteomes" id="UP001167919"/>
    </source>
</evidence>
<comment type="similarity">
    <text evidence="1 4 5">Belongs to the bacterial ribosomal protein bS18 family.</text>
</comment>
<dbReference type="PRINTS" id="PR00974">
    <property type="entry name" value="RIBOSOMALS18"/>
</dbReference>
<protein>
    <recommendedName>
        <fullName evidence="4">Small ribosomal subunit protein bS18</fullName>
    </recommendedName>
</protein>
<evidence type="ECO:0000313" key="9">
    <source>
        <dbReference type="Proteomes" id="UP000286907"/>
    </source>
</evidence>
<reference evidence="8" key="3">
    <citation type="submission" date="2020-01" db="EMBL/GenBank/DDBJ databases">
        <authorList>
            <person name="Cousin F.J."/>
            <person name="Le Guellec R."/>
            <person name="Cretenet M."/>
        </authorList>
    </citation>
    <scope>NUCLEOTIDE SEQUENCE</scope>
    <source>
        <strain evidence="8">UCMA 15228</strain>
    </source>
</reference>
<accession>A0AAJ1VM01</accession>
<keyword evidence="9" id="KW-1185">Reference proteome</keyword>
<comment type="function">
    <text evidence="4">Binds as a heterodimer with protein bS6 to the central domain of the 16S rRNA, where it helps stabilize the platform of the 30S subunit.</text>
</comment>
<sequence length="106" mass="12175">MPEEHSSQRSTFNGERNNRPSRTPRGDGDRRGGRRQGGRRRVDYLAVNHIDYVDYKDADLLQRFIADNGKILPRRITGTSSKNQRKIAIAIKRARIMALLPFVVNN</sequence>
<dbReference type="GO" id="GO:0070181">
    <property type="term" value="F:small ribosomal subunit rRNA binding"/>
    <property type="evidence" value="ECO:0007669"/>
    <property type="project" value="TreeGrafter"/>
</dbReference>
<evidence type="ECO:0000256" key="5">
    <source>
        <dbReference type="RuleBase" id="RU003910"/>
    </source>
</evidence>
<dbReference type="GO" id="GO:0006412">
    <property type="term" value="P:translation"/>
    <property type="evidence" value="ECO:0007669"/>
    <property type="project" value="UniProtKB-UniRule"/>
</dbReference>
<dbReference type="HAMAP" id="MF_00270">
    <property type="entry name" value="Ribosomal_bS18"/>
    <property type="match status" value="1"/>
</dbReference>
<evidence type="ECO:0000256" key="6">
    <source>
        <dbReference type="SAM" id="MobiDB-lite"/>
    </source>
</evidence>
<dbReference type="PANTHER" id="PTHR13479:SF40">
    <property type="entry name" value="SMALL RIBOSOMAL SUBUNIT PROTEIN BS18M"/>
    <property type="match status" value="1"/>
</dbReference>
<gene>
    <name evidence="4 7" type="primary">rpsR</name>
    <name evidence="8" type="ORF">DLJ48_03490</name>
    <name evidence="7" type="ORF">EVC35_03325</name>
</gene>
<dbReference type="AlphaFoldDB" id="A0AAJ1VM01"/>
<dbReference type="Proteomes" id="UP001167919">
    <property type="component" value="Unassembled WGS sequence"/>
</dbReference>
<evidence type="ECO:0000256" key="4">
    <source>
        <dbReference type="HAMAP-Rule" id="MF_00270"/>
    </source>
</evidence>
<dbReference type="EMBL" id="SDWY01000002">
    <property type="protein sequence ID" value="MDN6900038.1"/>
    <property type="molecule type" value="Genomic_DNA"/>
</dbReference>
<feature type="region of interest" description="Disordered" evidence="6">
    <location>
        <begin position="1"/>
        <end position="40"/>
    </location>
</feature>
<dbReference type="PANTHER" id="PTHR13479">
    <property type="entry name" value="30S RIBOSOMAL PROTEIN S18"/>
    <property type="match status" value="1"/>
</dbReference>
<evidence type="ECO:0000256" key="3">
    <source>
        <dbReference type="ARBA" id="ARBA00023274"/>
    </source>
</evidence>
<evidence type="ECO:0000256" key="2">
    <source>
        <dbReference type="ARBA" id="ARBA00022980"/>
    </source>
</evidence>
<evidence type="ECO:0000313" key="7">
    <source>
        <dbReference type="EMBL" id="MDN6900038.1"/>
    </source>
</evidence>
<keyword evidence="4" id="KW-0694">RNA-binding</keyword>
<keyword evidence="3 4" id="KW-0687">Ribonucleoprotein</keyword>
<reference evidence="7" key="2">
    <citation type="submission" date="2019-01" db="EMBL/GenBank/DDBJ databases">
        <title>Oenococcus sicerae UCMA17102.</title>
        <authorList>
            <person name="Cousin F.J."/>
            <person name="Le Guellec R."/>
            <person name="Cretenet M."/>
        </authorList>
    </citation>
    <scope>NUCLEOTIDE SEQUENCE</scope>
    <source>
        <strain evidence="7">UCMA17102</strain>
    </source>
</reference>
<comment type="subunit">
    <text evidence="4">Part of the 30S ribosomal subunit. Forms a tight heterodimer with protein bS6.</text>
</comment>
<dbReference type="Pfam" id="PF01084">
    <property type="entry name" value="Ribosomal_S18"/>
    <property type="match status" value="1"/>
</dbReference>